<evidence type="ECO:0000256" key="1">
    <source>
        <dbReference type="SAM" id="SignalP"/>
    </source>
</evidence>
<evidence type="ECO:0000313" key="3">
    <source>
        <dbReference type="Proteomes" id="UP000856143"/>
    </source>
</evidence>
<proteinExistence type="predicted"/>
<reference evidence="2" key="1">
    <citation type="journal article" date="2018" name="Genome Biol.">
        <title>SKESA: strategic k-mer extension for scrupulous assemblies.</title>
        <authorList>
            <person name="Souvorov A."/>
            <person name="Agarwala R."/>
            <person name="Lipman D.J."/>
        </authorList>
    </citation>
    <scope>NUCLEOTIDE SEQUENCE</scope>
    <source>
        <strain evidence="2">R404</strain>
    </source>
</reference>
<dbReference type="AlphaFoldDB" id="A0AAN5RDI7"/>
<evidence type="ECO:0000313" key="2">
    <source>
        <dbReference type="EMBL" id="HAT1681635.1"/>
    </source>
</evidence>
<name>A0AAN5RDI7_KLEOX</name>
<feature type="chain" id="PRO_5042879171" evidence="1">
    <location>
        <begin position="28"/>
        <end position="569"/>
    </location>
</feature>
<dbReference type="EMBL" id="DACSEO010000022">
    <property type="protein sequence ID" value="HAT1681635.1"/>
    <property type="molecule type" value="Genomic_DNA"/>
</dbReference>
<feature type="signal peptide" evidence="1">
    <location>
        <begin position="1"/>
        <end position="27"/>
    </location>
</feature>
<dbReference type="Proteomes" id="UP000856143">
    <property type="component" value="Unassembled WGS sequence"/>
</dbReference>
<protein>
    <submittedName>
        <fullName evidence="2">Uncharacterized protein</fullName>
    </submittedName>
</protein>
<reference evidence="2" key="2">
    <citation type="submission" date="2020-11" db="EMBL/GenBank/DDBJ databases">
        <authorList>
            <consortium name="NCBI Pathogen Detection Project"/>
        </authorList>
    </citation>
    <scope>NUCLEOTIDE SEQUENCE</scope>
    <source>
        <strain evidence="2">R404</strain>
    </source>
</reference>
<accession>A0AAN5RDI7</accession>
<sequence length="569" mass="62363">MKSKMKYRLSLLTLMVALGAVPMVSSANDASLNYNYRKPVTPVGNTSLYGSTCHSLSDPLDINMHLLPTFNSPVTNQLAFPRPVSQIIVQVLFSGSAYSSRFARNNIAYDNKGNASINKASPLPSQNPGIVSDTLSFDDPLMPYARVYGRINEHVLLPDADTIVKGIQRNSTNGGSLYTAVFNLDAGGTADKNGEHFARFKLPSLKSRIPFTLVLPSRDIAYLAIRYNTEAKTGSGDEYGSYLVRWFREKASDHYLTFGPGSWDPSLGGEGVVNLYNTITDSISGYIGNTDAHTFIPGDEMRGVGTNNPYDLSFVRLGLYAAVASDSNTNTSLESLDPLSKYFQYSSTNIGYSPTFTGTKTQDPNIVSNVTPQGYFGKPQLNESSPPFKVGNFSTYLNPATAGDDYSQGVVVTRLLNKRLTPGEMYAMIMPGNTLRGTLNPNFTGAFSTDKVKFTPPKTQGDIPVPAVFDKEYLLKDVVSKMDYPWNDERGSNKDYFGRLNLFNTEALDVFLSPETNIIAQDQNVSNLADVVPGWVAFGVYGEPMIFRPQKINGKGDYISPTVLRNACY</sequence>
<keyword evidence="1" id="KW-0732">Signal</keyword>
<comment type="caution">
    <text evidence="2">The sequence shown here is derived from an EMBL/GenBank/DDBJ whole genome shotgun (WGS) entry which is preliminary data.</text>
</comment>
<organism evidence="2 3">
    <name type="scientific">Klebsiella oxytoca</name>
    <dbReference type="NCBI Taxonomy" id="571"/>
    <lineage>
        <taxon>Bacteria</taxon>
        <taxon>Pseudomonadati</taxon>
        <taxon>Pseudomonadota</taxon>
        <taxon>Gammaproteobacteria</taxon>
        <taxon>Enterobacterales</taxon>
        <taxon>Enterobacteriaceae</taxon>
        <taxon>Klebsiella/Raoultella group</taxon>
        <taxon>Klebsiella</taxon>
    </lineage>
</organism>
<gene>
    <name evidence="2" type="ORF">I8Y21_002299</name>
</gene>